<name>A0A073J371_9BACT</name>
<accession>A0A073J371</accession>
<dbReference type="eggNOG" id="COG0463">
    <property type="taxonomic scope" value="Bacteria"/>
</dbReference>
<dbReference type="EMBL" id="JMKI01000034">
    <property type="protein sequence ID" value="KEJ92167.1"/>
    <property type="molecule type" value="Genomic_DNA"/>
</dbReference>
<dbReference type="PANTHER" id="PTHR43685:SF2">
    <property type="entry name" value="GLYCOSYLTRANSFERASE 2-LIKE DOMAIN-CONTAINING PROTEIN"/>
    <property type="match status" value="1"/>
</dbReference>
<protein>
    <recommendedName>
        <fullName evidence="1">Glycosyltransferase 2-like domain-containing protein</fullName>
    </recommendedName>
</protein>
<dbReference type="Gene3D" id="3.90.550.10">
    <property type="entry name" value="Spore Coat Polysaccharide Biosynthesis Protein SpsA, Chain A"/>
    <property type="match status" value="1"/>
</dbReference>
<evidence type="ECO:0000313" key="2">
    <source>
        <dbReference type="EMBL" id="KEJ92167.1"/>
    </source>
</evidence>
<dbReference type="Proteomes" id="UP000027665">
    <property type="component" value="Unassembled WGS sequence"/>
</dbReference>
<comment type="caution">
    <text evidence="2">The sequence shown here is derived from an EMBL/GenBank/DDBJ whole genome shotgun (WGS) entry which is preliminary data.</text>
</comment>
<dbReference type="Pfam" id="PF00535">
    <property type="entry name" value="Glycos_transf_2"/>
    <property type="match status" value="1"/>
</dbReference>
<dbReference type="CDD" id="cd00761">
    <property type="entry name" value="Glyco_tranf_GTA_type"/>
    <property type="match status" value="1"/>
</dbReference>
<dbReference type="PANTHER" id="PTHR43685">
    <property type="entry name" value="GLYCOSYLTRANSFERASE"/>
    <property type="match status" value="1"/>
</dbReference>
<dbReference type="GeneID" id="90983717"/>
<evidence type="ECO:0000259" key="1">
    <source>
        <dbReference type="Pfam" id="PF00535"/>
    </source>
</evidence>
<dbReference type="InterPro" id="IPR029044">
    <property type="entry name" value="Nucleotide-diphossugar_trans"/>
</dbReference>
<organism evidence="2 3">
    <name type="scientific">Synergistes jonesii</name>
    <dbReference type="NCBI Taxonomy" id="2754"/>
    <lineage>
        <taxon>Bacteria</taxon>
        <taxon>Thermotogati</taxon>
        <taxon>Synergistota</taxon>
        <taxon>Synergistia</taxon>
        <taxon>Synergistales</taxon>
        <taxon>Synergistaceae</taxon>
        <taxon>Synergistes</taxon>
    </lineage>
</organism>
<dbReference type="STRING" id="2754.EH55_05370"/>
<gene>
    <name evidence="2" type="ORF">EH55_05370</name>
</gene>
<evidence type="ECO:0000313" key="3">
    <source>
        <dbReference type="Proteomes" id="UP000027665"/>
    </source>
</evidence>
<feature type="domain" description="Glycosyltransferase 2-like" evidence="1">
    <location>
        <begin position="20"/>
        <end position="164"/>
    </location>
</feature>
<dbReference type="SUPFAM" id="SSF53448">
    <property type="entry name" value="Nucleotide-diphospho-sugar transferases"/>
    <property type="match status" value="1"/>
</dbReference>
<dbReference type="InterPro" id="IPR050834">
    <property type="entry name" value="Glycosyltransf_2"/>
</dbReference>
<reference evidence="2 3" key="1">
    <citation type="submission" date="2014-04" db="EMBL/GenBank/DDBJ databases">
        <title>Draft Genome Sequence of Synergistes jonesii.</title>
        <authorList>
            <person name="Coil D.A."/>
            <person name="Eisen J.A."/>
            <person name="Holland-Moritz H.E."/>
        </authorList>
    </citation>
    <scope>NUCLEOTIDE SEQUENCE [LARGE SCALE GENOMIC DNA]</scope>
    <source>
        <strain evidence="2 3">78-1</strain>
    </source>
</reference>
<dbReference type="InterPro" id="IPR001173">
    <property type="entry name" value="Glyco_trans_2-like"/>
</dbReference>
<proteinExistence type="predicted"/>
<dbReference type="RefSeq" id="WP_201769358.1">
    <property type="nucleotide sequence ID" value="NZ_JMKI01000034.1"/>
</dbReference>
<sequence length="272" mass="31298">MHGMERVGDLELRDNGPLVSVIMPAYNAGKYISEAIRSVLSQSFCNWELLVVDDRSADDTAEKAESFCAYDPRVRLYRGEKNVGAKRSRDFALKMARGEWIAYLDADDCWESDKLQKQLEFAKEKNAEFTYTASSFMNERGEPYGWIMNVPETIGYRELLKQNLISCSSIMVKKSLLLYNVPSGDGTHEDYALWLTLLKRGVLAYGLDLPLLRYRISRDSKSGNKLRSALMTYRTYRLAGLSRLEAARAMFPYAFKSIKKYRNIRNSRNIQR</sequence>
<dbReference type="AlphaFoldDB" id="A0A073J371"/>
<keyword evidence="3" id="KW-1185">Reference proteome</keyword>